<name>A0AAP0N899_LIQFO</name>
<evidence type="ECO:0000256" key="5">
    <source>
        <dbReference type="ARBA" id="ARBA00022856"/>
    </source>
</evidence>
<evidence type="ECO:0000256" key="4">
    <source>
        <dbReference type="ARBA" id="ARBA00022692"/>
    </source>
</evidence>
<protein>
    <submittedName>
        <fullName evidence="10">Uncharacterized protein</fullName>
    </submittedName>
</protein>
<comment type="subcellular location">
    <subcellularLocation>
        <location evidence="1">Membrane</location>
        <topology evidence="1">Multi-pass membrane protein</topology>
    </subcellularLocation>
</comment>
<dbReference type="GO" id="GO:0015031">
    <property type="term" value="P:protein transport"/>
    <property type="evidence" value="ECO:0007669"/>
    <property type="project" value="UniProtKB-KW"/>
</dbReference>
<dbReference type="InterPro" id="IPR004813">
    <property type="entry name" value="OPT"/>
</dbReference>
<evidence type="ECO:0000256" key="2">
    <source>
        <dbReference type="ARBA" id="ARBA00005484"/>
    </source>
</evidence>
<dbReference type="AlphaFoldDB" id="A0AAP0N899"/>
<evidence type="ECO:0000256" key="6">
    <source>
        <dbReference type="ARBA" id="ARBA00022927"/>
    </source>
</evidence>
<keyword evidence="8 9" id="KW-0472">Membrane</keyword>
<dbReference type="GO" id="GO:0016020">
    <property type="term" value="C:membrane"/>
    <property type="evidence" value="ECO:0007669"/>
    <property type="project" value="UniProtKB-SubCell"/>
</dbReference>
<dbReference type="PANTHER" id="PTHR22601">
    <property type="entry name" value="ISP4 LIKE PROTEIN"/>
    <property type="match status" value="1"/>
</dbReference>
<dbReference type="InterPro" id="IPR004648">
    <property type="entry name" value="Oligpept_transpt"/>
</dbReference>
<evidence type="ECO:0000256" key="7">
    <source>
        <dbReference type="ARBA" id="ARBA00022989"/>
    </source>
</evidence>
<gene>
    <name evidence="10" type="ORF">L1049_009898</name>
</gene>
<feature type="transmembrane region" description="Helical" evidence="9">
    <location>
        <begin position="273"/>
        <end position="294"/>
    </location>
</feature>
<keyword evidence="3" id="KW-0813">Transport</keyword>
<dbReference type="EMBL" id="JBBPBK010000016">
    <property type="protein sequence ID" value="KAK9267472.1"/>
    <property type="molecule type" value="Genomic_DNA"/>
</dbReference>
<sequence>MKAYYKQSLSFICALFIVLTAQVLGYGWAGMLRRYLVDRVEMWWPANVAQIQEASPENRAYEAAVEAARRGFLFYHSSRPKSGIFSSGELVVEGICTYLKPQKIDKNKINKRFARRRRAMASMVGTSRPHRRHRCCCAYLKFSSSSHNYGLSTKLFTFSGHGYDTTKILTPQYDLNIAAYDSYGKLYLSPLFALSIGSGFTRFTATLTHVAMFHGSDILKQSRSAIKNVKLDIHARLMKNYKQVPQWWFHILLIGSIALSVLMSFVWKDDVQLPWWGMLFAFALAWIVTLPIGIIQATTNQIDNSFFLFLGYVLPGKPIANMIFKMNGRISTIHALSFLSDLKLGHCMKIPPWCMYTAQLVGTLVAERGQQFEMVGNGNRQLSFGILPDRTGDCGRGVPRFLSS</sequence>
<proteinExistence type="inferred from homology"/>
<dbReference type="Proteomes" id="UP001415857">
    <property type="component" value="Unassembled WGS sequence"/>
</dbReference>
<feature type="transmembrane region" description="Helical" evidence="9">
    <location>
        <begin position="247"/>
        <end position="266"/>
    </location>
</feature>
<keyword evidence="4 9" id="KW-0812">Transmembrane</keyword>
<dbReference type="Pfam" id="PF03169">
    <property type="entry name" value="OPT"/>
    <property type="match status" value="2"/>
</dbReference>
<evidence type="ECO:0000313" key="11">
    <source>
        <dbReference type="Proteomes" id="UP001415857"/>
    </source>
</evidence>
<evidence type="ECO:0000313" key="10">
    <source>
        <dbReference type="EMBL" id="KAK9267472.1"/>
    </source>
</evidence>
<organism evidence="10 11">
    <name type="scientific">Liquidambar formosana</name>
    <name type="common">Formosan gum</name>
    <dbReference type="NCBI Taxonomy" id="63359"/>
    <lineage>
        <taxon>Eukaryota</taxon>
        <taxon>Viridiplantae</taxon>
        <taxon>Streptophyta</taxon>
        <taxon>Embryophyta</taxon>
        <taxon>Tracheophyta</taxon>
        <taxon>Spermatophyta</taxon>
        <taxon>Magnoliopsida</taxon>
        <taxon>eudicotyledons</taxon>
        <taxon>Gunneridae</taxon>
        <taxon>Pentapetalae</taxon>
        <taxon>Saxifragales</taxon>
        <taxon>Altingiaceae</taxon>
        <taxon>Liquidambar</taxon>
    </lineage>
</organism>
<keyword evidence="5" id="KW-0571">Peptide transport</keyword>
<dbReference type="NCBIfam" id="TIGR00728">
    <property type="entry name" value="OPT_sfam"/>
    <property type="match status" value="1"/>
</dbReference>
<evidence type="ECO:0000256" key="8">
    <source>
        <dbReference type="ARBA" id="ARBA00023136"/>
    </source>
</evidence>
<accession>A0AAP0N899</accession>
<evidence type="ECO:0000256" key="9">
    <source>
        <dbReference type="SAM" id="Phobius"/>
    </source>
</evidence>
<comment type="caution">
    <text evidence="10">The sequence shown here is derived from an EMBL/GenBank/DDBJ whole genome shotgun (WGS) entry which is preliminary data.</text>
</comment>
<evidence type="ECO:0000256" key="3">
    <source>
        <dbReference type="ARBA" id="ARBA00022448"/>
    </source>
</evidence>
<dbReference type="GO" id="GO:0035673">
    <property type="term" value="F:oligopeptide transmembrane transporter activity"/>
    <property type="evidence" value="ECO:0007669"/>
    <property type="project" value="InterPro"/>
</dbReference>
<keyword evidence="11" id="KW-1185">Reference proteome</keyword>
<keyword evidence="6" id="KW-0653">Protein transport</keyword>
<reference evidence="10 11" key="1">
    <citation type="journal article" date="2024" name="Plant J.">
        <title>Genome sequences and population genomics reveal climatic adaptation and genomic divergence between two closely related sweetgum species.</title>
        <authorList>
            <person name="Xu W.Q."/>
            <person name="Ren C.Q."/>
            <person name="Zhang X.Y."/>
            <person name="Comes H.P."/>
            <person name="Liu X.H."/>
            <person name="Li Y.G."/>
            <person name="Kettle C.J."/>
            <person name="Jalonen R."/>
            <person name="Gaisberger H."/>
            <person name="Ma Y.Z."/>
            <person name="Qiu Y.X."/>
        </authorList>
    </citation>
    <scope>NUCLEOTIDE SEQUENCE [LARGE SCALE GENOMIC DNA]</scope>
    <source>
        <strain evidence="10">Hangzhou</strain>
    </source>
</reference>
<feature type="transmembrane region" description="Helical" evidence="9">
    <location>
        <begin position="306"/>
        <end position="324"/>
    </location>
</feature>
<keyword evidence="7 9" id="KW-1133">Transmembrane helix</keyword>
<comment type="similarity">
    <text evidence="2">Belongs to the oligopeptide OPT transporter (TC 2.A.67.1) family.</text>
</comment>
<evidence type="ECO:0000256" key="1">
    <source>
        <dbReference type="ARBA" id="ARBA00004141"/>
    </source>
</evidence>